<dbReference type="GO" id="GO:0071111">
    <property type="term" value="F:cyclic-guanylate-specific phosphodiesterase activity"/>
    <property type="evidence" value="ECO:0007669"/>
    <property type="project" value="InterPro"/>
</dbReference>
<dbReference type="InterPro" id="IPR013767">
    <property type="entry name" value="PAS_fold"/>
</dbReference>
<dbReference type="SUPFAM" id="SSF141868">
    <property type="entry name" value="EAL domain-like"/>
    <property type="match status" value="1"/>
</dbReference>
<dbReference type="Pfam" id="PF00989">
    <property type="entry name" value="PAS"/>
    <property type="match status" value="1"/>
</dbReference>
<dbReference type="InterPro" id="IPR000014">
    <property type="entry name" value="PAS"/>
</dbReference>
<evidence type="ECO:0000259" key="2">
    <source>
        <dbReference type="PROSITE" id="PS50883"/>
    </source>
</evidence>
<dbReference type="SUPFAM" id="SSF55785">
    <property type="entry name" value="PYP-like sensor domain (PAS domain)"/>
    <property type="match status" value="1"/>
</dbReference>
<dbReference type="PANTHER" id="PTHR33121:SF79">
    <property type="entry name" value="CYCLIC DI-GMP PHOSPHODIESTERASE PDED-RELATED"/>
    <property type="match status" value="1"/>
</dbReference>
<evidence type="ECO:0008006" key="5">
    <source>
        <dbReference type="Google" id="ProtNLM"/>
    </source>
</evidence>
<dbReference type="Gene3D" id="3.30.450.20">
    <property type="entry name" value="PAS domain"/>
    <property type="match status" value="1"/>
</dbReference>
<dbReference type="SMART" id="SM00052">
    <property type="entry name" value="EAL"/>
    <property type="match status" value="1"/>
</dbReference>
<evidence type="ECO:0000259" key="1">
    <source>
        <dbReference type="PROSITE" id="PS50112"/>
    </source>
</evidence>
<dbReference type="EMBL" id="JRWP01000020">
    <property type="protein sequence ID" value="KGY08498.1"/>
    <property type="molecule type" value="Genomic_DNA"/>
</dbReference>
<feature type="domain" description="EAL" evidence="2">
    <location>
        <begin position="420"/>
        <end position="675"/>
    </location>
</feature>
<dbReference type="InterPro" id="IPR001633">
    <property type="entry name" value="EAL_dom"/>
</dbReference>
<evidence type="ECO:0000313" key="3">
    <source>
        <dbReference type="EMBL" id="KGY08498.1"/>
    </source>
</evidence>
<sequence length="819" mass="92261">MDDVMNESHATVPQQQGRKSKYVVYDWAMNLKTQAFYCDNEGQTLMFGEVYSTFSATRLIRLVPPGQRDRVKRAFQTALTTGEDCYLHCCLVTPTSLFTFVEIYMYKADEHHLKGTISPCLVISNAQEASEIFYGIFENQHHGVVVTDSDTRILACNHYFEKMTGYLRNELVGLKTNIFNSSSHDDEHYRALWEALASKGYWSGVLLSRHAQGKVFPQSLTIQKIGLGSGEDYYIGLSTDLSSDLDRLEDTQSGGVDILTQLPTSDHFLAQLTKRCKATDRDNTLLVLAIQPRFASKGTNEQKKRFAAYLKEKTSALFSGYMDSGRFLACLPVVVEHPEQRVRDIAKTLTTFFHCFKHATKDIHEVLKTGLLGVSIYGVDAETPNRLVSHACQAILELHSGENRRIAFYDRSIHLQIERKKRLEAHVQKSMLNKNVEVYFQPIVSVKQQRVEKFEALCRFPPLESEPATTQDYIQVAEDMGKIFELDNLVCGMAFEQFKALQKRFGDTLQLSVNRSLNTDVGIADVLKHTALALDDAGLSPDCLNIEFTESAFLDNSDNSQQLIQTLRDAGVKIAVDDFGSGCASFHYLTKSFFDVLKIDRQFISGLEKGTREYHIVHTLVHLAHQLNLDVVAEGVETESELALLTELGVDYIQGYLFAKPESTEQIVAHEHYCQWPKTAPSAPEQTLMKLVSKNSHHLDPGDPLSLAHQYFNVSHGDYLAVVDNKKCVGVLSRSTMHLHMTPTMGTDLETSKEKNYWHKSVNRMMAPGGTVLDWHTPVKEVHRLVTQGTPLPWILTDELGVFKGLVEMATVLSFCVED</sequence>
<dbReference type="Gene3D" id="3.20.20.450">
    <property type="entry name" value="EAL domain"/>
    <property type="match status" value="1"/>
</dbReference>
<dbReference type="Proteomes" id="UP000030451">
    <property type="component" value="Unassembled WGS sequence"/>
</dbReference>
<dbReference type="CDD" id="cd01948">
    <property type="entry name" value="EAL"/>
    <property type="match status" value="1"/>
</dbReference>
<evidence type="ECO:0000313" key="4">
    <source>
        <dbReference type="Proteomes" id="UP000030451"/>
    </source>
</evidence>
<feature type="domain" description="PAS" evidence="1">
    <location>
        <begin position="129"/>
        <end position="173"/>
    </location>
</feature>
<gene>
    <name evidence="3" type="ORF">NM06_11685</name>
</gene>
<dbReference type="NCBIfam" id="TIGR00229">
    <property type="entry name" value="sensory_box"/>
    <property type="match status" value="1"/>
</dbReference>
<dbReference type="AlphaFoldDB" id="A0A0A5JKR9"/>
<dbReference type="InterPro" id="IPR050706">
    <property type="entry name" value="Cyclic-di-GMP_PDE-like"/>
</dbReference>
<dbReference type="PROSITE" id="PS50112">
    <property type="entry name" value="PAS"/>
    <property type="match status" value="1"/>
</dbReference>
<reference evidence="3 4" key="1">
    <citation type="submission" date="2014-10" db="EMBL/GenBank/DDBJ databases">
        <title>Genome sequencing of Vibrio sinaloensis T08.</title>
        <authorList>
            <person name="Chan K.-G."/>
            <person name="Mohamad N.I."/>
        </authorList>
    </citation>
    <scope>NUCLEOTIDE SEQUENCE [LARGE SCALE GENOMIC DNA]</scope>
    <source>
        <strain evidence="3 4">T08</strain>
    </source>
</reference>
<dbReference type="GO" id="GO:0006355">
    <property type="term" value="P:regulation of DNA-templated transcription"/>
    <property type="evidence" value="ECO:0007669"/>
    <property type="project" value="InterPro"/>
</dbReference>
<proteinExistence type="predicted"/>
<dbReference type="CDD" id="cd00130">
    <property type="entry name" value="PAS"/>
    <property type="match status" value="1"/>
</dbReference>
<dbReference type="OrthoDB" id="5643297at2"/>
<protein>
    <recommendedName>
        <fullName evidence="5">Diguanylate cyclase</fullName>
    </recommendedName>
</protein>
<dbReference type="STRING" id="379097.SE23_15885"/>
<comment type="caution">
    <text evidence="3">The sequence shown here is derived from an EMBL/GenBank/DDBJ whole genome shotgun (WGS) entry which is preliminary data.</text>
</comment>
<dbReference type="Pfam" id="PF00563">
    <property type="entry name" value="EAL"/>
    <property type="match status" value="1"/>
</dbReference>
<dbReference type="PANTHER" id="PTHR33121">
    <property type="entry name" value="CYCLIC DI-GMP PHOSPHODIESTERASE PDEF"/>
    <property type="match status" value="1"/>
</dbReference>
<accession>A0A0A5JKR9</accession>
<name>A0A0A5JKR9_PHOS4</name>
<dbReference type="InterPro" id="IPR046342">
    <property type="entry name" value="CBS_dom_sf"/>
</dbReference>
<dbReference type="SMART" id="SM00091">
    <property type="entry name" value="PAS"/>
    <property type="match status" value="1"/>
</dbReference>
<dbReference type="PROSITE" id="PS50883">
    <property type="entry name" value="EAL"/>
    <property type="match status" value="1"/>
</dbReference>
<dbReference type="SUPFAM" id="SSF54631">
    <property type="entry name" value="CBS-domain pair"/>
    <property type="match status" value="1"/>
</dbReference>
<dbReference type="InterPro" id="IPR035965">
    <property type="entry name" value="PAS-like_dom_sf"/>
</dbReference>
<dbReference type="InterPro" id="IPR035919">
    <property type="entry name" value="EAL_sf"/>
</dbReference>
<organism evidence="3 4">
    <name type="scientific">Photobacterium sp. (strain ATCC 43367)</name>
    <dbReference type="NCBI Taxonomy" id="379097"/>
    <lineage>
        <taxon>Bacteria</taxon>
        <taxon>Pseudomonadati</taxon>
        <taxon>Pseudomonadota</taxon>
        <taxon>Gammaproteobacteria</taxon>
        <taxon>Vibrionales</taxon>
        <taxon>Vibrionaceae</taxon>
        <taxon>Vibrio</taxon>
        <taxon>Vibrio oreintalis group</taxon>
    </lineage>
</organism>